<dbReference type="InterPro" id="IPR022813">
    <property type="entry name" value="SecD/SecF_arch_bac"/>
</dbReference>
<comment type="subunit">
    <text evidence="9">Forms a complex with SecD. Part of the essential Sec protein translocation apparatus which comprises SecA, SecYEG and auxiliary proteins SecDF. Other proteins may also be involved.</text>
</comment>
<evidence type="ECO:0000313" key="12">
    <source>
        <dbReference type="Proteomes" id="UP000623678"/>
    </source>
</evidence>
<feature type="transmembrane region" description="Helical" evidence="9">
    <location>
        <begin position="131"/>
        <end position="152"/>
    </location>
</feature>
<evidence type="ECO:0000256" key="2">
    <source>
        <dbReference type="ARBA" id="ARBA00022448"/>
    </source>
</evidence>
<keyword evidence="5 9" id="KW-0653">Protein transport</keyword>
<reference evidence="11" key="1">
    <citation type="submission" date="2020-08" db="EMBL/GenBank/DDBJ databases">
        <title>Genome public.</title>
        <authorList>
            <person name="Liu C."/>
            <person name="Sun Q."/>
        </authorList>
    </citation>
    <scope>NUCLEOTIDE SEQUENCE</scope>
    <source>
        <strain evidence="11">NSJ-64</strain>
    </source>
</reference>
<dbReference type="EMBL" id="JACRTD010000002">
    <property type="protein sequence ID" value="MBC8584676.1"/>
    <property type="molecule type" value="Genomic_DNA"/>
</dbReference>
<protein>
    <recommendedName>
        <fullName evidence="9">Protein-export membrane protein SecF</fullName>
    </recommendedName>
</protein>
<evidence type="ECO:0000313" key="11">
    <source>
        <dbReference type="EMBL" id="MBC8584676.1"/>
    </source>
</evidence>
<keyword evidence="4 9" id="KW-0812">Transmembrane</keyword>
<keyword evidence="12" id="KW-1185">Reference proteome</keyword>
<dbReference type="SUPFAM" id="SSF82866">
    <property type="entry name" value="Multidrug efflux transporter AcrB transmembrane domain"/>
    <property type="match status" value="1"/>
</dbReference>
<evidence type="ECO:0000256" key="5">
    <source>
        <dbReference type="ARBA" id="ARBA00022927"/>
    </source>
</evidence>
<dbReference type="HAMAP" id="MF_01464_B">
    <property type="entry name" value="SecF_B"/>
    <property type="match status" value="1"/>
</dbReference>
<dbReference type="PANTHER" id="PTHR30081">
    <property type="entry name" value="PROTEIN-EXPORT MEMBRANE PROTEIN SEC"/>
    <property type="match status" value="1"/>
</dbReference>
<keyword evidence="8 9" id="KW-0472">Membrane</keyword>
<feature type="transmembrane region" description="Helical" evidence="9">
    <location>
        <begin position="243"/>
        <end position="265"/>
    </location>
</feature>
<dbReference type="GO" id="GO:0006605">
    <property type="term" value="P:protein targeting"/>
    <property type="evidence" value="ECO:0007669"/>
    <property type="project" value="UniProtKB-UniRule"/>
</dbReference>
<feature type="domain" description="Protein export membrane protein SecD/SecF C-terminal" evidence="10">
    <location>
        <begin position="113"/>
        <end position="299"/>
    </location>
</feature>
<dbReference type="GO" id="GO:0015450">
    <property type="term" value="F:protein-transporting ATPase activity"/>
    <property type="evidence" value="ECO:0007669"/>
    <property type="project" value="InterPro"/>
</dbReference>
<feature type="transmembrane region" description="Helical" evidence="9">
    <location>
        <begin position="271"/>
        <end position="295"/>
    </location>
</feature>
<evidence type="ECO:0000256" key="3">
    <source>
        <dbReference type="ARBA" id="ARBA00022475"/>
    </source>
</evidence>
<comment type="function">
    <text evidence="9">Part of the Sec protein translocase complex. Interacts with the SecYEG preprotein conducting channel. SecDF uses the proton motive force (PMF) to complete protein translocation after the ATP-dependent function of SecA.</text>
</comment>
<dbReference type="RefSeq" id="WP_262394499.1">
    <property type="nucleotide sequence ID" value="NZ_JACRTD010000002.1"/>
</dbReference>
<dbReference type="Proteomes" id="UP000623678">
    <property type="component" value="Unassembled WGS sequence"/>
</dbReference>
<dbReference type="InterPro" id="IPR048634">
    <property type="entry name" value="SecD_SecF_C"/>
</dbReference>
<dbReference type="AlphaFoldDB" id="A0A926EN17"/>
<feature type="transmembrane region" description="Helical" evidence="9">
    <location>
        <begin position="12"/>
        <end position="31"/>
    </location>
</feature>
<keyword evidence="2 9" id="KW-0813">Transport</keyword>
<name>A0A926EN17_9FIRM</name>
<evidence type="ECO:0000256" key="9">
    <source>
        <dbReference type="HAMAP-Rule" id="MF_01464"/>
    </source>
</evidence>
<comment type="subcellular location">
    <subcellularLocation>
        <location evidence="1 9">Cell membrane</location>
        <topology evidence="1 9">Multi-pass membrane protein</topology>
    </subcellularLocation>
</comment>
<comment type="similarity">
    <text evidence="9">Belongs to the SecD/SecF family. SecF subfamily.</text>
</comment>
<evidence type="ECO:0000259" key="10">
    <source>
        <dbReference type="Pfam" id="PF02355"/>
    </source>
</evidence>
<dbReference type="PANTHER" id="PTHR30081:SF8">
    <property type="entry name" value="PROTEIN TRANSLOCASE SUBUNIT SECF"/>
    <property type="match status" value="1"/>
</dbReference>
<keyword evidence="3 9" id="KW-1003">Cell membrane</keyword>
<dbReference type="GO" id="GO:0065002">
    <property type="term" value="P:intracellular protein transmembrane transport"/>
    <property type="evidence" value="ECO:0007669"/>
    <property type="project" value="UniProtKB-UniRule"/>
</dbReference>
<dbReference type="InterPro" id="IPR022645">
    <property type="entry name" value="SecD/SecF_bac"/>
</dbReference>
<evidence type="ECO:0000256" key="4">
    <source>
        <dbReference type="ARBA" id="ARBA00022692"/>
    </source>
</evidence>
<evidence type="ECO:0000256" key="7">
    <source>
        <dbReference type="ARBA" id="ARBA00023010"/>
    </source>
</evidence>
<accession>A0A926EN17</accession>
<proteinExistence type="inferred from homology"/>
<dbReference type="GO" id="GO:0043952">
    <property type="term" value="P:protein transport by the Sec complex"/>
    <property type="evidence" value="ECO:0007669"/>
    <property type="project" value="UniProtKB-UniRule"/>
</dbReference>
<evidence type="ECO:0000256" key="8">
    <source>
        <dbReference type="ARBA" id="ARBA00023136"/>
    </source>
</evidence>
<feature type="transmembrane region" description="Helical" evidence="9">
    <location>
        <begin position="164"/>
        <end position="186"/>
    </location>
</feature>
<organism evidence="11 12">
    <name type="scientific">Youxingia wuxianensis</name>
    <dbReference type="NCBI Taxonomy" id="2763678"/>
    <lineage>
        <taxon>Bacteria</taxon>
        <taxon>Bacillati</taxon>
        <taxon>Bacillota</taxon>
        <taxon>Clostridia</taxon>
        <taxon>Eubacteriales</taxon>
        <taxon>Oscillospiraceae</taxon>
        <taxon>Youxingia</taxon>
    </lineage>
</organism>
<sequence length="307" mass="33343">MINIVGRKKIWFTISSAIIIVTILVALIFSVELDIQFRGGSIVTYSHSGELDKGDFAKTIESVLGGEKVSIQEQRDVTTGEMNLVVTLSSKQGISPEKYGEINDALWAAYPQNNIEVVSTSNVDASIGHDFLIKSVVAVAAASVLMIVYIAFRFRKIGGWSAGVFSVLALLHDVMFVFAVFVFFRIPLNDSFIAVVLTILGYSINATVVIYDRIRENKRLLGTKVSLAELVNTSINQSLTRSINTTISTVIAMGTVCVVAIVYNVSSIITFAAPMLVGMIAGAYSSVCIAGPLWVTWQEHKLAKKHG</sequence>
<feature type="transmembrane region" description="Helical" evidence="9">
    <location>
        <begin position="192"/>
        <end position="211"/>
    </location>
</feature>
<evidence type="ECO:0000256" key="6">
    <source>
        <dbReference type="ARBA" id="ARBA00022989"/>
    </source>
</evidence>
<dbReference type="Pfam" id="PF02355">
    <property type="entry name" value="SecD_SecF_C"/>
    <property type="match status" value="1"/>
</dbReference>
<dbReference type="InterPro" id="IPR005665">
    <property type="entry name" value="SecF_bac"/>
</dbReference>
<dbReference type="Gene3D" id="1.20.1640.10">
    <property type="entry name" value="Multidrug efflux transporter AcrB transmembrane domain"/>
    <property type="match status" value="1"/>
</dbReference>
<dbReference type="PRINTS" id="PR01755">
    <property type="entry name" value="SECFTRNLCASE"/>
</dbReference>
<comment type="caution">
    <text evidence="11">The sequence shown here is derived from an EMBL/GenBank/DDBJ whole genome shotgun (WGS) entry which is preliminary data.</text>
</comment>
<dbReference type="GO" id="GO:0005886">
    <property type="term" value="C:plasma membrane"/>
    <property type="evidence" value="ECO:0007669"/>
    <property type="project" value="UniProtKB-SubCell"/>
</dbReference>
<dbReference type="NCBIfam" id="TIGR00966">
    <property type="entry name" value="transloc_SecF"/>
    <property type="match status" value="1"/>
</dbReference>
<keyword evidence="7 9" id="KW-0811">Translocation</keyword>
<gene>
    <name evidence="9" type="primary">secF</name>
    <name evidence="11" type="ORF">H8705_03690</name>
</gene>
<keyword evidence="6 9" id="KW-1133">Transmembrane helix</keyword>
<evidence type="ECO:0000256" key="1">
    <source>
        <dbReference type="ARBA" id="ARBA00004651"/>
    </source>
</evidence>